<protein>
    <submittedName>
        <fullName evidence="1">Uncharacterized protein</fullName>
    </submittedName>
</protein>
<dbReference type="AlphaFoldDB" id="X0SCK1"/>
<comment type="caution">
    <text evidence="1">The sequence shown here is derived from an EMBL/GenBank/DDBJ whole genome shotgun (WGS) entry which is preliminary data.</text>
</comment>
<organism evidence="1">
    <name type="scientific">marine sediment metagenome</name>
    <dbReference type="NCBI Taxonomy" id="412755"/>
    <lineage>
        <taxon>unclassified sequences</taxon>
        <taxon>metagenomes</taxon>
        <taxon>ecological metagenomes</taxon>
    </lineage>
</organism>
<proteinExistence type="predicted"/>
<dbReference type="EMBL" id="BARS01000204">
    <property type="protein sequence ID" value="GAF73637.1"/>
    <property type="molecule type" value="Genomic_DNA"/>
</dbReference>
<name>X0SCK1_9ZZZZ</name>
<gene>
    <name evidence="1" type="ORF">S01H1_00569</name>
</gene>
<sequence>MPDSDKEIKLAYSVQRLACRKDEAKKVGAYCIRPELYLLHITNYCIQLSAYLRIYSTTVKSIVTSVIFPEKTSFKTNKNL</sequence>
<evidence type="ECO:0000313" key="1">
    <source>
        <dbReference type="EMBL" id="GAF73637.1"/>
    </source>
</evidence>
<reference evidence="1" key="1">
    <citation type="journal article" date="2014" name="Front. Microbiol.">
        <title>High frequency of phylogenetically diverse reductive dehalogenase-homologous genes in deep subseafloor sedimentary metagenomes.</title>
        <authorList>
            <person name="Kawai M."/>
            <person name="Futagami T."/>
            <person name="Toyoda A."/>
            <person name="Takaki Y."/>
            <person name="Nishi S."/>
            <person name="Hori S."/>
            <person name="Arai W."/>
            <person name="Tsubouchi T."/>
            <person name="Morono Y."/>
            <person name="Uchiyama I."/>
            <person name="Ito T."/>
            <person name="Fujiyama A."/>
            <person name="Inagaki F."/>
            <person name="Takami H."/>
        </authorList>
    </citation>
    <scope>NUCLEOTIDE SEQUENCE</scope>
    <source>
        <strain evidence="1">Expedition CK06-06</strain>
    </source>
</reference>
<accession>X0SCK1</accession>